<name>B3ENH6_CHLPB</name>
<dbReference type="eggNOG" id="ENOG50308KI">
    <property type="taxonomic scope" value="Bacteria"/>
</dbReference>
<dbReference type="STRING" id="331678.Cphamn1_2160"/>
<dbReference type="Pfam" id="PF09485">
    <property type="entry name" value="CRISPR_Cse2"/>
    <property type="match status" value="1"/>
</dbReference>
<dbReference type="EMBL" id="CP001101">
    <property type="protein sequence ID" value="ACE05065.1"/>
    <property type="molecule type" value="Genomic_DNA"/>
</dbReference>
<reference evidence="1" key="1">
    <citation type="submission" date="2008-06" db="EMBL/GenBank/DDBJ databases">
        <title>Complete sequence of Chlorobium phaeobacteroides BS1.</title>
        <authorList>
            <consortium name="US DOE Joint Genome Institute"/>
            <person name="Lucas S."/>
            <person name="Copeland A."/>
            <person name="Lapidus A."/>
            <person name="Glavina del Rio T."/>
            <person name="Dalin E."/>
            <person name="Tice H."/>
            <person name="Bruce D."/>
            <person name="Goodwin L."/>
            <person name="Pitluck S."/>
            <person name="Schmutz J."/>
            <person name="Larimer F."/>
            <person name="Land M."/>
            <person name="Hauser L."/>
            <person name="Kyrpides N."/>
            <person name="Ovchinnikova G."/>
            <person name="Li T."/>
            <person name="Liu Z."/>
            <person name="Zhao F."/>
            <person name="Overmann J."/>
            <person name="Bryant D.A."/>
            <person name="Richardson P."/>
        </authorList>
    </citation>
    <scope>NUCLEOTIDE SEQUENCE [LARGE SCALE GENOMIC DNA]</scope>
    <source>
        <strain evidence="1">BS1</strain>
    </source>
</reference>
<dbReference type="Gene3D" id="1.10.520.40">
    <property type="entry name" value="CRISPR-associated protein Cse2"/>
    <property type="match status" value="1"/>
</dbReference>
<protein>
    <submittedName>
        <fullName evidence="1">CRISPR-associated protein, Cse2 family</fullName>
    </submittedName>
</protein>
<dbReference type="NCBIfam" id="TIGR02548">
    <property type="entry name" value="casB_cse2"/>
    <property type="match status" value="1"/>
</dbReference>
<dbReference type="HOGENOM" id="CLU_1439000_0_0_10"/>
<accession>B3ENH6</accession>
<dbReference type="OrthoDB" id="8560528at2"/>
<organism evidence="1">
    <name type="scientific">Chlorobium phaeobacteroides (strain BS1)</name>
    <dbReference type="NCBI Taxonomy" id="331678"/>
    <lineage>
        <taxon>Bacteria</taxon>
        <taxon>Pseudomonadati</taxon>
        <taxon>Chlorobiota</taxon>
        <taxon>Chlorobiia</taxon>
        <taxon>Chlorobiales</taxon>
        <taxon>Chlorobiaceae</taxon>
        <taxon>Chlorobium/Pelodictyon group</taxon>
        <taxon>Chlorobium</taxon>
    </lineage>
</organism>
<dbReference type="CDD" id="cd09731">
    <property type="entry name" value="Cse2_I-E"/>
    <property type="match status" value="1"/>
</dbReference>
<sequence>MNNEPETKISRSQAFVSFIITLIKQNKGTSAALRRADNPATEYQSWEYLAAFNIDLEKPWERLPFAAVAAAIAKSKIEKNGSIGIGNAIARCYEDGNQNDQAKAKLRRLLACDSVEEVCRILRPLFSLFESRGVTPINYAGLLEQLLKFHWDSQRIKTQWAQEFYRQNQKIETKEAV</sequence>
<evidence type="ECO:0000313" key="1">
    <source>
        <dbReference type="EMBL" id="ACE05065.1"/>
    </source>
</evidence>
<dbReference type="InterPro" id="IPR013382">
    <property type="entry name" value="CRISPR-assoc_prot_Cse2"/>
</dbReference>
<dbReference type="AlphaFoldDB" id="B3ENH6"/>
<dbReference type="InterPro" id="IPR038287">
    <property type="entry name" value="Cse2_sf"/>
</dbReference>
<dbReference type="KEGG" id="cpb:Cphamn1_2160"/>
<proteinExistence type="predicted"/>
<gene>
    <name evidence="1" type="ordered locus">Cphamn1_2160</name>
</gene>